<evidence type="ECO:0000313" key="9">
    <source>
        <dbReference type="Proteomes" id="UP001254608"/>
    </source>
</evidence>
<feature type="binding site" evidence="7">
    <location>
        <position position="139"/>
    </location>
    <ligand>
        <name>a 1,2-diacyl-sn-glycero-3-phospho-(1'-sn-glycerol)</name>
        <dbReference type="ChEBI" id="CHEBI:64716"/>
    </ligand>
</feature>
<evidence type="ECO:0000313" key="8">
    <source>
        <dbReference type="EMBL" id="MDT0496056.1"/>
    </source>
</evidence>
<dbReference type="Pfam" id="PF01790">
    <property type="entry name" value="LGT"/>
    <property type="match status" value="1"/>
</dbReference>
<comment type="catalytic activity">
    <reaction evidence="7">
        <text>L-cysteinyl-[prolipoprotein] + a 1,2-diacyl-sn-glycero-3-phospho-(1'-sn-glycerol) = an S-1,2-diacyl-sn-glyceryl-L-cysteinyl-[prolipoprotein] + sn-glycerol 1-phosphate + H(+)</text>
        <dbReference type="Rhea" id="RHEA:56712"/>
        <dbReference type="Rhea" id="RHEA-COMP:14679"/>
        <dbReference type="Rhea" id="RHEA-COMP:14680"/>
        <dbReference type="ChEBI" id="CHEBI:15378"/>
        <dbReference type="ChEBI" id="CHEBI:29950"/>
        <dbReference type="ChEBI" id="CHEBI:57685"/>
        <dbReference type="ChEBI" id="CHEBI:64716"/>
        <dbReference type="ChEBI" id="CHEBI:140658"/>
        <dbReference type="EC" id="2.5.1.145"/>
    </reaction>
</comment>
<dbReference type="GO" id="GO:0008961">
    <property type="term" value="F:phosphatidylglycerol-prolipoprotein diacylglyceryl transferase activity"/>
    <property type="evidence" value="ECO:0007669"/>
    <property type="project" value="UniProtKB-EC"/>
</dbReference>
<evidence type="ECO:0000256" key="5">
    <source>
        <dbReference type="ARBA" id="ARBA00022989"/>
    </source>
</evidence>
<dbReference type="HAMAP" id="MF_01147">
    <property type="entry name" value="Lgt"/>
    <property type="match status" value="1"/>
</dbReference>
<evidence type="ECO:0000256" key="4">
    <source>
        <dbReference type="ARBA" id="ARBA00022692"/>
    </source>
</evidence>
<evidence type="ECO:0000256" key="1">
    <source>
        <dbReference type="ARBA" id="ARBA00007150"/>
    </source>
</evidence>
<organism evidence="8 9">
    <name type="scientific">Banduia mediterranea</name>
    <dbReference type="NCBI Taxonomy" id="3075609"/>
    <lineage>
        <taxon>Bacteria</taxon>
        <taxon>Pseudomonadati</taxon>
        <taxon>Pseudomonadota</taxon>
        <taxon>Gammaproteobacteria</taxon>
        <taxon>Nevskiales</taxon>
        <taxon>Algiphilaceae</taxon>
        <taxon>Banduia</taxon>
    </lineage>
</organism>
<feature type="transmembrane region" description="Helical" evidence="7">
    <location>
        <begin position="19"/>
        <end position="36"/>
    </location>
</feature>
<dbReference type="EMBL" id="JAVRIC010000002">
    <property type="protein sequence ID" value="MDT0496056.1"/>
    <property type="molecule type" value="Genomic_DNA"/>
</dbReference>
<dbReference type="PANTHER" id="PTHR30589:SF0">
    <property type="entry name" value="PHOSPHATIDYLGLYCEROL--PROLIPOPROTEIN DIACYLGLYCERYL TRANSFERASE"/>
    <property type="match status" value="1"/>
</dbReference>
<feature type="transmembrane region" description="Helical" evidence="7">
    <location>
        <begin position="200"/>
        <end position="217"/>
    </location>
</feature>
<keyword evidence="9" id="KW-1185">Reference proteome</keyword>
<comment type="pathway">
    <text evidence="7">Protein modification; lipoprotein biosynthesis (diacylglyceryl transfer).</text>
</comment>
<feature type="transmembrane region" description="Helical" evidence="7">
    <location>
        <begin position="229"/>
        <end position="258"/>
    </location>
</feature>
<keyword evidence="4 7" id="KW-0812">Transmembrane</keyword>
<accession>A0ABU2WDU7</accession>
<protein>
    <recommendedName>
        <fullName evidence="7">Phosphatidylglycerol--prolipoprotein diacylglyceryl transferase</fullName>
        <ecNumber evidence="7">2.5.1.145</ecNumber>
    </recommendedName>
</protein>
<keyword evidence="6 7" id="KW-0472">Membrane</keyword>
<feature type="transmembrane region" description="Helical" evidence="7">
    <location>
        <begin position="96"/>
        <end position="114"/>
    </location>
</feature>
<evidence type="ECO:0000256" key="7">
    <source>
        <dbReference type="HAMAP-Rule" id="MF_01147"/>
    </source>
</evidence>
<name>A0ABU2WDU7_9GAMM</name>
<gene>
    <name evidence="7 8" type="primary">lgt</name>
    <name evidence="8" type="ORF">RM530_01570</name>
</gene>
<feature type="transmembrane region" description="Helical" evidence="7">
    <location>
        <begin position="56"/>
        <end position="76"/>
    </location>
</feature>
<feature type="transmembrane region" description="Helical" evidence="7">
    <location>
        <begin position="174"/>
        <end position="193"/>
    </location>
</feature>
<evidence type="ECO:0000256" key="3">
    <source>
        <dbReference type="ARBA" id="ARBA00022679"/>
    </source>
</evidence>
<proteinExistence type="inferred from homology"/>
<dbReference type="Proteomes" id="UP001254608">
    <property type="component" value="Unassembled WGS sequence"/>
</dbReference>
<comment type="function">
    <text evidence="7">Catalyzes the transfer of the diacylglyceryl group from phosphatidylglycerol to the sulfhydryl group of the N-terminal cysteine of a prolipoprotein, the first step in the formation of mature lipoproteins.</text>
</comment>
<feature type="transmembrane region" description="Helical" evidence="7">
    <location>
        <begin position="126"/>
        <end position="144"/>
    </location>
</feature>
<keyword evidence="5 7" id="KW-1133">Transmembrane helix</keyword>
<dbReference type="EC" id="2.5.1.145" evidence="7"/>
<evidence type="ECO:0000256" key="6">
    <source>
        <dbReference type="ARBA" id="ARBA00023136"/>
    </source>
</evidence>
<sequence>MIQHPGWDPVALSIGPIQIHWYGISYLVGFWGCWWLGTIRARQPQWNWPRERVGDLLFYLVLGVILGGRVGYTFFYNLETFIHHPLVIFRIWEGGMSFHGGLIGVMVAAAIYARHIRMTFFDITDFIAPLVPFGLFCGRIGNFINQELWGAPSTLPWAMVFPKDPEQLPRHPSMLYEALLEGLVMLALLWFFSRKPKPRMAVSGAFLVLYGLFRTLVETVRLPDQQIDYLLGTGWITMGMVLSAPMWIGGLILMAMAYRRGVRTQAIS</sequence>
<comment type="subcellular location">
    <subcellularLocation>
        <location evidence="7">Cell membrane</location>
        <topology evidence="7">Multi-pass membrane protein</topology>
    </subcellularLocation>
</comment>
<comment type="caution">
    <text evidence="8">The sequence shown here is derived from an EMBL/GenBank/DDBJ whole genome shotgun (WGS) entry which is preliminary data.</text>
</comment>
<dbReference type="PROSITE" id="PS01311">
    <property type="entry name" value="LGT"/>
    <property type="match status" value="1"/>
</dbReference>
<comment type="similarity">
    <text evidence="1 7">Belongs to the Lgt family.</text>
</comment>
<dbReference type="RefSeq" id="WP_311363450.1">
    <property type="nucleotide sequence ID" value="NZ_JAVRIC010000002.1"/>
</dbReference>
<keyword evidence="3 7" id="KW-0808">Transferase</keyword>
<dbReference type="InterPro" id="IPR001640">
    <property type="entry name" value="Lgt"/>
</dbReference>
<dbReference type="NCBIfam" id="TIGR00544">
    <property type="entry name" value="lgt"/>
    <property type="match status" value="1"/>
</dbReference>
<reference evidence="8 9" key="1">
    <citation type="submission" date="2023-09" db="EMBL/GenBank/DDBJ databases">
        <authorList>
            <person name="Rey-Velasco X."/>
        </authorList>
    </citation>
    <scope>NUCLEOTIDE SEQUENCE [LARGE SCALE GENOMIC DNA]</scope>
    <source>
        <strain evidence="8 9">W345</strain>
    </source>
</reference>
<evidence type="ECO:0000256" key="2">
    <source>
        <dbReference type="ARBA" id="ARBA00022475"/>
    </source>
</evidence>
<dbReference type="PANTHER" id="PTHR30589">
    <property type="entry name" value="PROLIPOPROTEIN DIACYLGLYCERYL TRANSFERASE"/>
    <property type="match status" value="1"/>
</dbReference>
<keyword evidence="2 7" id="KW-1003">Cell membrane</keyword>